<evidence type="ECO:0000313" key="2">
    <source>
        <dbReference type="Proteomes" id="UP000636709"/>
    </source>
</evidence>
<sequence>MSISNRISPSRSSTTSMLIYGPRSFEDDFKHQKKDEVQAVVAKIEKTYRRAGLSKVKMDSGYCCCLGLLDPISNIRVNGCI</sequence>
<dbReference type="EMBL" id="JACEFO010000916">
    <property type="protein sequence ID" value="KAF8752733.1"/>
    <property type="molecule type" value="Genomic_DNA"/>
</dbReference>
<dbReference type="AlphaFoldDB" id="A0A835FHD8"/>
<reference evidence="1" key="1">
    <citation type="submission" date="2020-07" db="EMBL/GenBank/DDBJ databases">
        <title>Genome sequence and genetic diversity analysis of an under-domesticated orphan crop, white fonio (Digitaria exilis).</title>
        <authorList>
            <person name="Bennetzen J.L."/>
            <person name="Chen S."/>
            <person name="Ma X."/>
            <person name="Wang X."/>
            <person name="Yssel A.E.J."/>
            <person name="Chaluvadi S.R."/>
            <person name="Johnson M."/>
            <person name="Gangashetty P."/>
            <person name="Hamidou F."/>
            <person name="Sanogo M.D."/>
            <person name="Zwaenepoel A."/>
            <person name="Wallace J."/>
            <person name="Van De Peer Y."/>
            <person name="Van Deynze A."/>
        </authorList>
    </citation>
    <scope>NUCLEOTIDE SEQUENCE</scope>
    <source>
        <tissue evidence="1">Leaves</tissue>
    </source>
</reference>
<accession>A0A835FHD8</accession>
<evidence type="ECO:0000313" key="1">
    <source>
        <dbReference type="EMBL" id="KAF8752733.1"/>
    </source>
</evidence>
<gene>
    <name evidence="1" type="ORF">HU200_011871</name>
</gene>
<dbReference type="Proteomes" id="UP000636709">
    <property type="component" value="Unassembled WGS sequence"/>
</dbReference>
<comment type="caution">
    <text evidence="1">The sequence shown here is derived from an EMBL/GenBank/DDBJ whole genome shotgun (WGS) entry which is preliminary data.</text>
</comment>
<proteinExistence type="predicted"/>
<protein>
    <submittedName>
        <fullName evidence="1">Uncharacterized protein</fullName>
    </submittedName>
</protein>
<name>A0A835FHD8_9POAL</name>
<organism evidence="1 2">
    <name type="scientific">Digitaria exilis</name>
    <dbReference type="NCBI Taxonomy" id="1010633"/>
    <lineage>
        <taxon>Eukaryota</taxon>
        <taxon>Viridiplantae</taxon>
        <taxon>Streptophyta</taxon>
        <taxon>Embryophyta</taxon>
        <taxon>Tracheophyta</taxon>
        <taxon>Spermatophyta</taxon>
        <taxon>Magnoliopsida</taxon>
        <taxon>Liliopsida</taxon>
        <taxon>Poales</taxon>
        <taxon>Poaceae</taxon>
        <taxon>PACMAD clade</taxon>
        <taxon>Panicoideae</taxon>
        <taxon>Panicodae</taxon>
        <taxon>Paniceae</taxon>
        <taxon>Anthephorinae</taxon>
        <taxon>Digitaria</taxon>
    </lineage>
</organism>
<keyword evidence="2" id="KW-1185">Reference proteome</keyword>